<sequence length="1001" mass="110898">MPENMALSPSESSANARNILGRPAQRQYSWMQQSSILSQPPLRASGKHHQRQAPSHDSTTPQCASPTTVQVQSPSPQETHHDHVQGNDTSNARNFLPSPTPSDHHDKSPSLATAHQPLGEPAARQSPSQPALHRDPAQPTARVTGNRHVSATSSSRQPTGPAPVLPPPSASNTPPTHTRPPPSNSNSALPFGPRWSAVFHSGECTKRLSGFAAAHGNLTDADLERLGILYDATQQSDWYFIILLMLLACYSLNLPSLHFVQVHLPKDSLPMFAKILGEQWEGGSSLSHEVQVFISSFPKPLGELRVCLTDSSFMLAIRHISSCLRQITLNLDRVLSQCRQAETLPTVHDLIVSLGIRSLLLQRATFRFLLRNTWGSDSGPMAELAMREFMIEQQRFGMEGAQSTEMRGHQQNVYRTIFHQHVRSTHFPHTHSNQNTNSANIIPSTSTTAQQPTPAPTSTATDMTQSQLPHPDQNHIQPSRQAQAPMPIGAELQAAQMEAQRHMHMQRELQMQQMRAQAQAQSLAQAQIVQPPFPAYHPNHLQGASLPASTFFQAPGGTFPARFQQGATALPHQSVRQNNTALHDAAQMQALMMYQQEMLPQQPILPSNSSSAPPLTSQMPRPRQARSNPPPRLFFPGPNPAVPQPAHPDYRRSALHQAHLRSPVLVPKKLDTPVSSSDLYRRVAGFASPPHRLTTKPVQEIPFQLPPQAINRLLKVKLSPDGDPPIGEIDTNSLMLRLRCCKVAPSQPLPTENKWVLLDGSWPVQAYFAINQIPLEPRRKLHHGKYLPIDITHCISSETNKIVVRINRSKDDGSPFNYAVAVEVVGFASRNSIKEACMKRLVPPEQILDSIKKSLTSHDDDLIVQSNFTLQLYEPFSNAKIFDLPVRGFDCLHKQAFDLDVFLDTRLEQQSQPPKARISKVDAWKCPICKADCRPQSLVVDGFLMAVRDSLAARNMLKTRAINIESDGSWAPVQEAHDDEETDEEAAPAPKKPIEVILLDD</sequence>
<dbReference type="AlphaFoldDB" id="A0A9P8E184"/>
<dbReference type="GO" id="GO:0016925">
    <property type="term" value="P:protein sumoylation"/>
    <property type="evidence" value="ECO:0007669"/>
    <property type="project" value="TreeGrafter"/>
</dbReference>
<feature type="compositionally biased region" description="Pro residues" evidence="1">
    <location>
        <begin position="628"/>
        <end position="646"/>
    </location>
</feature>
<gene>
    <name evidence="2" type="ORF">KCU76_g16818</name>
</gene>
<evidence type="ECO:0000256" key="1">
    <source>
        <dbReference type="SAM" id="MobiDB-lite"/>
    </source>
</evidence>
<feature type="non-terminal residue" evidence="2">
    <location>
        <position position="1001"/>
    </location>
</feature>
<dbReference type="GO" id="GO:0061665">
    <property type="term" value="F:SUMO ligase activity"/>
    <property type="evidence" value="ECO:0007669"/>
    <property type="project" value="TreeGrafter"/>
</dbReference>
<feature type="region of interest" description="Disordered" evidence="1">
    <location>
        <begin position="427"/>
        <end position="481"/>
    </location>
</feature>
<feature type="compositionally biased region" description="Polar residues" evidence="1">
    <location>
        <begin position="52"/>
        <end position="77"/>
    </location>
</feature>
<dbReference type="EMBL" id="JAHFXF010001249">
    <property type="protein sequence ID" value="KAG9671859.1"/>
    <property type="molecule type" value="Genomic_DNA"/>
</dbReference>
<dbReference type="Proteomes" id="UP000779574">
    <property type="component" value="Unassembled WGS sequence"/>
</dbReference>
<dbReference type="GO" id="GO:0000785">
    <property type="term" value="C:chromatin"/>
    <property type="evidence" value="ECO:0007669"/>
    <property type="project" value="TreeGrafter"/>
</dbReference>
<name>A0A9P8E184_AURME</name>
<feature type="compositionally biased region" description="Polar residues" evidence="1">
    <location>
        <begin position="604"/>
        <end position="619"/>
    </location>
</feature>
<dbReference type="Gene3D" id="3.30.40.10">
    <property type="entry name" value="Zinc/RING finger domain, C3HC4 (zinc finger)"/>
    <property type="match status" value="1"/>
</dbReference>
<evidence type="ECO:0000313" key="2">
    <source>
        <dbReference type="EMBL" id="KAG9671859.1"/>
    </source>
</evidence>
<feature type="region of interest" description="Disordered" evidence="1">
    <location>
        <begin position="603"/>
        <end position="648"/>
    </location>
</feature>
<evidence type="ECO:0008006" key="4">
    <source>
        <dbReference type="Google" id="ProtNLM"/>
    </source>
</evidence>
<dbReference type="InterPro" id="IPR013083">
    <property type="entry name" value="Znf_RING/FYVE/PHD"/>
</dbReference>
<reference evidence="2" key="2">
    <citation type="submission" date="2021-08" db="EMBL/GenBank/DDBJ databases">
        <authorList>
            <person name="Gostincar C."/>
            <person name="Sun X."/>
            <person name="Song Z."/>
            <person name="Gunde-Cimerman N."/>
        </authorList>
    </citation>
    <scope>NUCLEOTIDE SEQUENCE</scope>
    <source>
        <strain evidence="2">EXF-9911</strain>
    </source>
</reference>
<feature type="compositionally biased region" description="Polar residues" evidence="1">
    <location>
        <begin position="141"/>
        <end position="158"/>
    </location>
</feature>
<feature type="region of interest" description="Disordered" evidence="1">
    <location>
        <begin position="1"/>
        <end position="189"/>
    </location>
</feature>
<feature type="compositionally biased region" description="Low complexity" evidence="1">
    <location>
        <begin position="443"/>
        <end position="461"/>
    </location>
</feature>
<feature type="compositionally biased region" description="Polar residues" evidence="1">
    <location>
        <begin position="26"/>
        <end position="38"/>
    </location>
</feature>
<reference evidence="2" key="1">
    <citation type="journal article" date="2021" name="J Fungi (Basel)">
        <title>Virulence traits and population genomics of the black yeast Aureobasidium melanogenum.</title>
        <authorList>
            <person name="Cernosa A."/>
            <person name="Sun X."/>
            <person name="Gostincar C."/>
            <person name="Fang C."/>
            <person name="Gunde-Cimerman N."/>
            <person name="Song Z."/>
        </authorList>
    </citation>
    <scope>NUCLEOTIDE SEQUENCE</scope>
    <source>
        <strain evidence="2">EXF-9911</strain>
    </source>
</reference>
<organism evidence="2 3">
    <name type="scientific">Aureobasidium melanogenum</name>
    <name type="common">Aureobasidium pullulans var. melanogenum</name>
    <dbReference type="NCBI Taxonomy" id="46634"/>
    <lineage>
        <taxon>Eukaryota</taxon>
        <taxon>Fungi</taxon>
        <taxon>Dikarya</taxon>
        <taxon>Ascomycota</taxon>
        <taxon>Pezizomycotina</taxon>
        <taxon>Dothideomycetes</taxon>
        <taxon>Dothideomycetidae</taxon>
        <taxon>Dothideales</taxon>
        <taxon>Saccotheciaceae</taxon>
        <taxon>Aureobasidium</taxon>
    </lineage>
</organism>
<dbReference type="PANTHER" id="PTHR10782">
    <property type="entry name" value="ZINC FINGER MIZ DOMAIN-CONTAINING PROTEIN"/>
    <property type="match status" value="1"/>
</dbReference>
<feature type="compositionally biased region" description="Acidic residues" evidence="1">
    <location>
        <begin position="977"/>
        <end position="986"/>
    </location>
</feature>
<evidence type="ECO:0000313" key="3">
    <source>
        <dbReference type="Proteomes" id="UP000779574"/>
    </source>
</evidence>
<proteinExistence type="predicted"/>
<protein>
    <recommendedName>
        <fullName evidence="4">SP-RING-type domain-containing protein</fullName>
    </recommendedName>
</protein>
<accession>A0A9P8E184</accession>
<comment type="caution">
    <text evidence="2">The sequence shown here is derived from an EMBL/GenBank/DDBJ whole genome shotgun (WGS) entry which is preliminary data.</text>
</comment>
<feature type="compositionally biased region" description="Polar residues" evidence="1">
    <location>
        <begin position="462"/>
        <end position="481"/>
    </location>
</feature>
<feature type="compositionally biased region" description="Polar residues" evidence="1">
    <location>
        <begin position="430"/>
        <end position="442"/>
    </location>
</feature>
<dbReference type="PANTHER" id="PTHR10782:SF4">
    <property type="entry name" value="TONALLI, ISOFORM E"/>
    <property type="match status" value="1"/>
</dbReference>
<dbReference type="OrthoDB" id="27975at2759"/>
<feature type="compositionally biased region" description="Polar residues" evidence="1">
    <location>
        <begin position="7"/>
        <end position="16"/>
    </location>
</feature>
<feature type="region of interest" description="Disordered" evidence="1">
    <location>
        <begin position="969"/>
        <end position="993"/>
    </location>
</feature>
<feature type="compositionally biased region" description="Pro residues" evidence="1">
    <location>
        <begin position="160"/>
        <end position="169"/>
    </location>
</feature>